<comment type="similarity">
    <text evidence="1">Belongs to the FldB/FldC dehydratase alpha/beta subunit family.</text>
</comment>
<dbReference type="Gene3D" id="3.40.50.11890">
    <property type="match status" value="1"/>
</dbReference>
<evidence type="ECO:0000256" key="1">
    <source>
        <dbReference type="ARBA" id="ARBA00005806"/>
    </source>
</evidence>
<dbReference type="PANTHER" id="PTHR30548">
    <property type="entry name" value="2-HYDROXYGLUTARYL-COA DEHYDRATASE, D-COMPONENT-RELATED"/>
    <property type="match status" value="1"/>
</dbReference>
<dbReference type="Proteomes" id="UP000525298">
    <property type="component" value="Unassembled WGS sequence"/>
</dbReference>
<sequence length="466" mass="53259">MRPEIYQYNYDWMLWRAIQAAGKLADGSEKETRKMMSYIPYFRKTAEVFINMGKPGISYLKRIEQYLDNIVTAHEKGKKIVMTTFCFSPSIFYAMDIVPVTLEVMTVLGSALWKRGTTDYMDYCVELGFTETSCSSQRGCLGAYLAGLGEEIDLIVTNTAGVCDTNANAFAFAQKYLDKPFYSLNYPSGLTDNPANQYHRDDFRELIRFLESHTGTTLDPDRLRAVLDETARQEAIVAEIEELQRLVPNPLPVTYNFVIYGGRFFFAGMPEYTELLTDMAEVVRDNAQNGRSGITSGIEKKRAFFFYIDHYTLNLSLWDWLDRHGISHIGSILSRSFKDDQPYMKGMEDAAYSIDTTDLDTMIDSIAMINSRMPMVRSIRGPYDRPNMWKEESLALARIYKADCLIYNGTPGCRNTWSNVKLLAGDLEKAGYPTHIMYGDAFDERVESWESTAARLEEFFTIRGLL</sequence>
<dbReference type="Pfam" id="PF06050">
    <property type="entry name" value="HGD-D"/>
    <property type="match status" value="1"/>
</dbReference>
<name>A0A7W0HJJ0_9BACT</name>
<evidence type="ECO:0008006" key="4">
    <source>
        <dbReference type="Google" id="ProtNLM"/>
    </source>
</evidence>
<dbReference type="RefSeq" id="WP_181549872.1">
    <property type="nucleotide sequence ID" value="NZ_JACDUS010000001.1"/>
</dbReference>
<dbReference type="PANTHER" id="PTHR30548:SF2">
    <property type="entry name" value="2-HYDROXYACYL-COA DEHYDRATASE,D-COMPONENT"/>
    <property type="match status" value="1"/>
</dbReference>
<proteinExistence type="inferred from homology"/>
<evidence type="ECO:0000313" key="3">
    <source>
        <dbReference type="Proteomes" id="UP000525298"/>
    </source>
</evidence>
<comment type="caution">
    <text evidence="2">The sequence shown here is derived from an EMBL/GenBank/DDBJ whole genome shotgun (WGS) entry which is preliminary data.</text>
</comment>
<evidence type="ECO:0000313" key="2">
    <source>
        <dbReference type="EMBL" id="MBA2880217.1"/>
    </source>
</evidence>
<dbReference type="EMBL" id="JACDUS010000001">
    <property type="protein sequence ID" value="MBA2880217.1"/>
    <property type="molecule type" value="Genomic_DNA"/>
</dbReference>
<accession>A0A7W0HJJ0</accession>
<gene>
    <name evidence="2" type="ORF">HNR65_000524</name>
</gene>
<protein>
    <recommendedName>
        <fullName evidence="4">2-hydroxyacyl-CoA dehydratase</fullName>
    </recommendedName>
</protein>
<dbReference type="AlphaFoldDB" id="A0A7W0HJJ0"/>
<dbReference type="InterPro" id="IPR010327">
    <property type="entry name" value="FldB/FldC_alpha/beta"/>
</dbReference>
<organism evidence="2 3">
    <name type="scientific">Desulfosalsimonas propionicica</name>
    <dbReference type="NCBI Taxonomy" id="332175"/>
    <lineage>
        <taxon>Bacteria</taxon>
        <taxon>Pseudomonadati</taxon>
        <taxon>Thermodesulfobacteriota</taxon>
        <taxon>Desulfobacteria</taxon>
        <taxon>Desulfobacterales</taxon>
        <taxon>Desulfosalsimonadaceae</taxon>
        <taxon>Desulfosalsimonas</taxon>
    </lineage>
</organism>
<reference evidence="2 3" key="1">
    <citation type="submission" date="2020-07" db="EMBL/GenBank/DDBJ databases">
        <title>Genomic Encyclopedia of Type Strains, Phase IV (KMG-IV): sequencing the most valuable type-strain genomes for metagenomic binning, comparative biology and taxonomic classification.</title>
        <authorList>
            <person name="Goeker M."/>
        </authorList>
    </citation>
    <scope>NUCLEOTIDE SEQUENCE [LARGE SCALE GENOMIC DNA]</scope>
    <source>
        <strain evidence="2 3">DSM 17721</strain>
    </source>
</reference>
<keyword evidence="3" id="KW-1185">Reference proteome</keyword>